<feature type="domain" description="DNA methylase N-4/N-6" evidence="5">
    <location>
        <begin position="10"/>
        <end position="135"/>
    </location>
</feature>
<dbReference type="PRINTS" id="PR00508">
    <property type="entry name" value="S21N4MTFRASE"/>
</dbReference>
<feature type="domain" description="DNA methylase N-4/N-6" evidence="5">
    <location>
        <begin position="151"/>
        <end position="214"/>
    </location>
</feature>
<keyword evidence="3" id="KW-0808">Transferase</keyword>
<protein>
    <recommendedName>
        <fullName evidence="4">Methyltransferase</fullName>
        <ecNumber evidence="4">2.1.1.-</ecNumber>
    </recommendedName>
</protein>
<dbReference type="Pfam" id="PF01555">
    <property type="entry name" value="N6_N4_Mtase"/>
    <property type="match status" value="2"/>
</dbReference>
<evidence type="ECO:0000256" key="1">
    <source>
        <dbReference type="ARBA" id="ARBA00006594"/>
    </source>
</evidence>
<gene>
    <name evidence="6" type="ORF">D1345_16830</name>
</gene>
<dbReference type="GO" id="GO:0008170">
    <property type="term" value="F:N-methyltransferase activity"/>
    <property type="evidence" value="ECO:0007669"/>
    <property type="project" value="InterPro"/>
</dbReference>
<organism evidence="6 7">
    <name type="scientific">Chromobacterium rhizoryzae</name>
    <dbReference type="NCBI Taxonomy" id="1778675"/>
    <lineage>
        <taxon>Bacteria</taxon>
        <taxon>Pseudomonadati</taxon>
        <taxon>Pseudomonadota</taxon>
        <taxon>Betaproteobacteria</taxon>
        <taxon>Neisseriales</taxon>
        <taxon>Chromobacteriaceae</taxon>
        <taxon>Chromobacterium</taxon>
    </lineage>
</organism>
<dbReference type="InterPro" id="IPR029063">
    <property type="entry name" value="SAM-dependent_MTases_sf"/>
</dbReference>
<keyword evidence="2" id="KW-0489">Methyltransferase</keyword>
<dbReference type="AlphaFoldDB" id="A0AAD0WB01"/>
<evidence type="ECO:0000313" key="6">
    <source>
        <dbReference type="EMBL" id="AXT49182.1"/>
    </source>
</evidence>
<evidence type="ECO:0000313" key="7">
    <source>
        <dbReference type="Proteomes" id="UP000259465"/>
    </source>
</evidence>
<name>A0AAD0WB01_9NEIS</name>
<proteinExistence type="inferred from homology"/>
<evidence type="ECO:0000259" key="5">
    <source>
        <dbReference type="Pfam" id="PF01555"/>
    </source>
</evidence>
<evidence type="ECO:0000256" key="2">
    <source>
        <dbReference type="ARBA" id="ARBA00022603"/>
    </source>
</evidence>
<dbReference type="EC" id="2.1.1.-" evidence="4"/>
<dbReference type="InterPro" id="IPR002052">
    <property type="entry name" value="DNA_methylase_N6_adenine_CS"/>
</dbReference>
<dbReference type="EMBL" id="CP031968">
    <property type="protein sequence ID" value="AXT49182.1"/>
    <property type="molecule type" value="Genomic_DNA"/>
</dbReference>
<keyword evidence="7" id="KW-1185">Reference proteome</keyword>
<reference evidence="6 7" key="1">
    <citation type="submission" date="2018-08" db="EMBL/GenBank/DDBJ databases">
        <title>Complete genome sequence of JP2-74.</title>
        <authorList>
            <person name="Wu L."/>
        </authorList>
    </citation>
    <scope>NUCLEOTIDE SEQUENCE [LARGE SCALE GENOMIC DNA]</scope>
    <source>
        <strain evidence="6 7">JP2-74</strain>
    </source>
</reference>
<dbReference type="InterPro" id="IPR002941">
    <property type="entry name" value="DNA_methylase_N4/N6"/>
</dbReference>
<dbReference type="GO" id="GO:0032259">
    <property type="term" value="P:methylation"/>
    <property type="evidence" value="ECO:0007669"/>
    <property type="project" value="UniProtKB-KW"/>
</dbReference>
<dbReference type="SUPFAM" id="SSF53335">
    <property type="entry name" value="S-adenosyl-L-methionine-dependent methyltransferases"/>
    <property type="match status" value="1"/>
</dbReference>
<dbReference type="GO" id="GO:0003677">
    <property type="term" value="F:DNA binding"/>
    <property type="evidence" value="ECO:0007669"/>
    <property type="project" value="InterPro"/>
</dbReference>
<dbReference type="REBASE" id="270459">
    <property type="entry name" value="M.Crh274ORF16830P"/>
</dbReference>
<evidence type="ECO:0000256" key="3">
    <source>
        <dbReference type="ARBA" id="ARBA00022679"/>
    </source>
</evidence>
<dbReference type="Gene3D" id="3.40.50.150">
    <property type="entry name" value="Vaccinia Virus protein VP39"/>
    <property type="match status" value="1"/>
</dbReference>
<evidence type="ECO:0000256" key="4">
    <source>
        <dbReference type="RuleBase" id="RU362026"/>
    </source>
</evidence>
<accession>A0AAD0WB01</accession>
<dbReference type="PROSITE" id="PS00092">
    <property type="entry name" value="N6_MTASE"/>
    <property type="match status" value="1"/>
</dbReference>
<dbReference type="InterPro" id="IPR001091">
    <property type="entry name" value="RM_Methyltransferase"/>
</dbReference>
<comment type="similarity">
    <text evidence="1 4">Belongs to the N(4)/N(6)-methyltransferase family.</text>
</comment>
<sequence length="225" mass="24838">MHNLPDGCFDLIVTDPPYSSGGLHATTRKQPPSRKYLGNDCRRPVHDFAHDNKDQRSWTRWCVDWLTESRRVLKPGGLVCVFIDWRQLPALTDAIQMAGYLWQGVAVWDKTVGGCRPRNGGMRQQAEFIVWASHGPLRASGTYLPGVFHGRKPTDTFHITAKPVPIMAELCQLAGQHGHVFDPFAGGGAVLKAARQLDISATGCEIEPEIYLQALADLELPSLAA</sequence>
<dbReference type="Proteomes" id="UP000259465">
    <property type="component" value="Chromosome"/>
</dbReference>
<dbReference type="KEGG" id="crz:D1345_16830"/>